<accession>A0A4P9XD90</accession>
<dbReference type="Proteomes" id="UP000274922">
    <property type="component" value="Unassembled WGS sequence"/>
</dbReference>
<evidence type="ECO:0000313" key="2">
    <source>
        <dbReference type="EMBL" id="RKO97624.1"/>
    </source>
</evidence>
<dbReference type="EMBL" id="ML014122">
    <property type="protein sequence ID" value="RKP03466.1"/>
    <property type="molecule type" value="Genomic_DNA"/>
</dbReference>
<evidence type="ECO:0000313" key="3">
    <source>
        <dbReference type="EMBL" id="RKP03466.1"/>
    </source>
</evidence>
<feature type="region of interest" description="Disordered" evidence="1">
    <location>
        <begin position="334"/>
        <end position="362"/>
    </location>
</feature>
<gene>
    <name evidence="2" type="ORF">CAUPRSCDRAFT_10714</name>
    <name evidence="3" type="ORF">CXG81DRAFT_23862</name>
</gene>
<evidence type="ECO:0000313" key="5">
    <source>
        <dbReference type="Proteomes" id="UP000274922"/>
    </source>
</evidence>
<sequence length="362" mass="37942">MTVLLRQPAAVVVSAAGRRAAVATIAGRCIAPRGLTTPAAAPPPPAAAATVHARPPRARVVASSGAPVAPMADHAAAAPAAATFTFAGPTVLYESPETQRHFSSRLFGWSHFVVGTATGLFLFHKLGAYDDDIRRRVVAGQRARALAAPAASSASPASLSSSPPPSHDLLASEYWGRPTAPGNRAVLAMLCATLGFGLTLLNHRSARSKVLRITGLPPRTLQIEHGRLWGPRGVQVQLEQCGTATPAETGLGPGRTLQPAVEPATGAPMSTWREWRTAFQRQYLVLDVRSKRQLGMGVRDVGARPARVLKVDREGRFPHLHLFDRLLYRPPNSTAAAAASTTAPPASASTVSPAPADPTTSP</sequence>
<reference evidence="2" key="3">
    <citation type="submission" date="2018-08" db="EMBL/GenBank/DDBJ databases">
        <title>Leveraging single-cell genomics to expand the Fungal Tree of Life.</title>
        <authorList>
            <consortium name="DOE Joint Genome Institute"/>
            <person name="Ahrendt S.R."/>
            <person name="Quandt C.A."/>
            <person name="Ciobanu D."/>
            <person name="Clum A."/>
            <person name="Salamov A."/>
            <person name="Andreopoulos B."/>
            <person name="Cheng J.-F."/>
            <person name="Woyke T."/>
            <person name="Pelin A."/>
            <person name="Henrissat B."/>
            <person name="Reynolds N."/>
            <person name="Benny G.L."/>
            <person name="Smith M.E."/>
            <person name="James T.Y."/>
            <person name="Grigoriev I.V."/>
        </authorList>
    </citation>
    <scope>NUCLEOTIDE SEQUENCE</scope>
    <source>
        <strain evidence="2">ATCC 52028</strain>
    </source>
</reference>
<reference evidence="3" key="2">
    <citation type="submission" date="2018-04" db="EMBL/GenBank/DDBJ databases">
        <title>Leveraging single-cell genomics to expand the Fungal Tree of Life.</title>
        <authorList>
            <consortium name="DOE Joint Genome Institute"/>
            <person name="Ahrendt S.R."/>
            <person name="Quandt C.A."/>
            <person name="Ciobanu D."/>
            <person name="Clum A."/>
            <person name="Salamov A."/>
            <person name="Andreopoulos B."/>
            <person name="Cheng J.-F."/>
            <person name="Woyke T."/>
            <person name="Pelin A."/>
            <person name="Henrissat B."/>
            <person name="Benny G.L."/>
            <person name="Smith M.E."/>
            <person name="James T.Y."/>
            <person name="Grigoriev I.V."/>
        </authorList>
    </citation>
    <scope>NUCLEOTIDE SEQUENCE</scope>
    <source>
        <strain evidence="3">ATCC 52028</strain>
    </source>
</reference>
<proteinExistence type="predicted"/>
<dbReference type="Proteomes" id="UP000268535">
    <property type="component" value="Unassembled WGS sequence"/>
</dbReference>
<keyword evidence="5" id="KW-1185">Reference proteome</keyword>
<evidence type="ECO:0000256" key="1">
    <source>
        <dbReference type="SAM" id="MobiDB-lite"/>
    </source>
</evidence>
<name>A0A4P9XD90_9FUNG</name>
<dbReference type="AlphaFoldDB" id="A0A4P9XD90"/>
<reference evidence="4 5" key="1">
    <citation type="journal article" date="2018" name="Nat. Microbiol.">
        <title>Leveraging single-cell genomics to expand the fungal tree of life.</title>
        <authorList>
            <person name="Ahrendt S.R."/>
            <person name="Quandt C.A."/>
            <person name="Ciobanu D."/>
            <person name="Clum A."/>
            <person name="Salamov A."/>
            <person name="Andreopoulos B."/>
            <person name="Cheng J.F."/>
            <person name="Woyke T."/>
            <person name="Pelin A."/>
            <person name="Henrissat B."/>
            <person name="Reynolds N.K."/>
            <person name="Benny G.L."/>
            <person name="Smith M.E."/>
            <person name="James T.Y."/>
            <person name="Grigoriev I.V."/>
        </authorList>
    </citation>
    <scope>NUCLEOTIDE SEQUENCE [LARGE SCALE GENOMIC DNA]</scope>
    <source>
        <strain evidence="4 5">ATCC 52028</strain>
    </source>
</reference>
<organism evidence="3 5">
    <name type="scientific">Caulochytrium protostelioides</name>
    <dbReference type="NCBI Taxonomy" id="1555241"/>
    <lineage>
        <taxon>Eukaryota</taxon>
        <taxon>Fungi</taxon>
        <taxon>Fungi incertae sedis</taxon>
        <taxon>Chytridiomycota</taxon>
        <taxon>Chytridiomycota incertae sedis</taxon>
        <taxon>Chytridiomycetes</taxon>
        <taxon>Caulochytriales</taxon>
        <taxon>Caulochytriaceae</taxon>
        <taxon>Caulochytrium</taxon>
    </lineage>
</organism>
<dbReference type="EMBL" id="ML009210">
    <property type="protein sequence ID" value="RKO97624.1"/>
    <property type="molecule type" value="Genomic_DNA"/>
</dbReference>
<evidence type="ECO:0000313" key="4">
    <source>
        <dbReference type="Proteomes" id="UP000268535"/>
    </source>
</evidence>
<protein>
    <submittedName>
        <fullName evidence="3">Uncharacterized protein</fullName>
    </submittedName>
</protein>